<dbReference type="PANTHER" id="PTHR46193">
    <property type="entry name" value="6-PHOSPHOGLUCONATE PHOSPHATASE"/>
    <property type="match status" value="1"/>
</dbReference>
<dbReference type="Gene3D" id="1.10.150.240">
    <property type="entry name" value="Putative phosphatase, domain 2"/>
    <property type="match status" value="1"/>
</dbReference>
<dbReference type="InterPro" id="IPR051600">
    <property type="entry name" value="Beta-PGM-like"/>
</dbReference>
<keyword evidence="5" id="KW-0378">Hydrolase</keyword>
<dbReference type="SFLD" id="SFLDG01129">
    <property type="entry name" value="C1.5:_HAD__Beta-PGM__Phosphata"/>
    <property type="match status" value="1"/>
</dbReference>
<dbReference type="PANTHER" id="PTHR46193:SF10">
    <property type="entry name" value="6-PHOSPHOGLUCONATE PHOSPHATASE"/>
    <property type="match status" value="1"/>
</dbReference>
<dbReference type="EMBL" id="CP012160">
    <property type="protein sequence ID" value="AKS44708.1"/>
    <property type="molecule type" value="Genomic_DNA"/>
</dbReference>
<gene>
    <name evidence="5" type="primary">yieH</name>
    <name evidence="5" type="ORF">OSB_01390</name>
</gene>
<dbReference type="AlphaFoldDB" id="A0A0K0Y1A2"/>
<proteinExistence type="inferred from homology"/>
<dbReference type="InterPro" id="IPR023198">
    <property type="entry name" value="PGP-like_dom2"/>
</dbReference>
<dbReference type="EC" id="3.1.3.-" evidence="5"/>
<dbReference type="InterPro" id="IPR006439">
    <property type="entry name" value="HAD-SF_hydro_IA"/>
</dbReference>
<evidence type="ECO:0000256" key="4">
    <source>
        <dbReference type="ARBA" id="ARBA00022842"/>
    </source>
</evidence>
<dbReference type="STRING" id="1458307.OSB_01390"/>
<dbReference type="OrthoDB" id="9797743at2"/>
<evidence type="ECO:0000256" key="2">
    <source>
        <dbReference type="ARBA" id="ARBA00006171"/>
    </source>
</evidence>
<protein>
    <submittedName>
        <fullName evidence="5">6-phosphogluconate phosphatase</fullName>
        <ecNumber evidence="5">3.1.3.-</ecNumber>
    </submittedName>
</protein>
<dbReference type="SFLD" id="SFLDS00003">
    <property type="entry name" value="Haloacid_Dehalogenase"/>
    <property type="match status" value="1"/>
</dbReference>
<dbReference type="GO" id="GO:0046872">
    <property type="term" value="F:metal ion binding"/>
    <property type="evidence" value="ECO:0007669"/>
    <property type="project" value="UniProtKB-KW"/>
</dbReference>
<dbReference type="Pfam" id="PF13419">
    <property type="entry name" value="HAD_2"/>
    <property type="match status" value="1"/>
</dbReference>
<comment type="cofactor">
    <cofactor evidence="1">
        <name>Mg(2+)</name>
        <dbReference type="ChEBI" id="CHEBI:18420"/>
    </cofactor>
</comment>
<sequence>MIPDLVVFDCDGVLVDTEGPMFEVFAKSITAHGLPVTPHQLASEFTGGTTPIMRDEAMRRGAKLPAGWVEDMNTLIHARIAQGVAVFEGVLDLITALEGASVPIYVASNGTMKRMGLSLGPSGLWDRLNGCILSRETYAAKPDPAMILHAIAQTGADPEKSYMIDDSVPGCQAGINAGVNTIGFATEGQDAHLAEVGATVVNSMAAAQRLILG</sequence>
<dbReference type="Proteomes" id="UP000067444">
    <property type="component" value="Chromosome"/>
</dbReference>
<evidence type="ECO:0000313" key="5">
    <source>
        <dbReference type="EMBL" id="AKS44708.1"/>
    </source>
</evidence>
<comment type="similarity">
    <text evidence="2">Belongs to the HAD-like hydrolase superfamily. CbbY/CbbZ/Gph/YieH family.</text>
</comment>
<accession>A0A0K0Y1A2</accession>
<dbReference type="NCBIfam" id="TIGR01509">
    <property type="entry name" value="HAD-SF-IA-v3"/>
    <property type="match status" value="1"/>
</dbReference>
<dbReference type="SUPFAM" id="SSF56784">
    <property type="entry name" value="HAD-like"/>
    <property type="match status" value="1"/>
</dbReference>
<keyword evidence="4" id="KW-0460">Magnesium</keyword>
<dbReference type="GO" id="GO:0016787">
    <property type="term" value="F:hydrolase activity"/>
    <property type="evidence" value="ECO:0007669"/>
    <property type="project" value="UniProtKB-KW"/>
</dbReference>
<dbReference type="InterPro" id="IPR036412">
    <property type="entry name" value="HAD-like_sf"/>
</dbReference>
<name>A0A0K0Y1A2_9RHOB</name>
<evidence type="ECO:0000256" key="1">
    <source>
        <dbReference type="ARBA" id="ARBA00001946"/>
    </source>
</evidence>
<organism evidence="5 6">
    <name type="scientific">Octadecabacter temperatus</name>
    <dbReference type="NCBI Taxonomy" id="1458307"/>
    <lineage>
        <taxon>Bacteria</taxon>
        <taxon>Pseudomonadati</taxon>
        <taxon>Pseudomonadota</taxon>
        <taxon>Alphaproteobacteria</taxon>
        <taxon>Rhodobacterales</taxon>
        <taxon>Roseobacteraceae</taxon>
        <taxon>Octadecabacter</taxon>
    </lineage>
</organism>
<dbReference type="KEGG" id="otm:OSB_01390"/>
<keyword evidence="3" id="KW-0479">Metal-binding</keyword>
<dbReference type="InterPro" id="IPR023214">
    <property type="entry name" value="HAD_sf"/>
</dbReference>
<dbReference type="RefSeq" id="WP_049833165.1">
    <property type="nucleotide sequence ID" value="NZ_CP012160.1"/>
</dbReference>
<dbReference type="Gene3D" id="3.40.50.1000">
    <property type="entry name" value="HAD superfamily/HAD-like"/>
    <property type="match status" value="1"/>
</dbReference>
<dbReference type="InterPro" id="IPR041492">
    <property type="entry name" value="HAD_2"/>
</dbReference>
<evidence type="ECO:0000256" key="3">
    <source>
        <dbReference type="ARBA" id="ARBA00022723"/>
    </source>
</evidence>
<keyword evidence="6" id="KW-1185">Reference proteome</keyword>
<evidence type="ECO:0000313" key="6">
    <source>
        <dbReference type="Proteomes" id="UP000067444"/>
    </source>
</evidence>
<reference evidence="5 6" key="1">
    <citation type="journal article" date="2015" name="Genome Announc.">
        <title>Closed Genome Sequence of Octadecabacter temperatus SB1, the First Mesophilic Species of the Genus Octadecabacter.</title>
        <authorList>
            <person name="Voget S."/>
            <person name="Billerbeck S."/>
            <person name="Simon M."/>
            <person name="Daniel R."/>
        </authorList>
    </citation>
    <scope>NUCLEOTIDE SEQUENCE [LARGE SCALE GENOMIC DNA]</scope>
    <source>
        <strain evidence="5 6">SB1</strain>
    </source>
</reference>